<proteinExistence type="predicted"/>
<gene>
    <name evidence="1" type="ORF">LTR37_014533</name>
</gene>
<comment type="caution">
    <text evidence="1">The sequence shown here is derived from an EMBL/GenBank/DDBJ whole genome shotgun (WGS) entry which is preliminary data.</text>
</comment>
<organism evidence="1 2">
    <name type="scientific">Vermiconidia calcicola</name>
    <dbReference type="NCBI Taxonomy" id="1690605"/>
    <lineage>
        <taxon>Eukaryota</taxon>
        <taxon>Fungi</taxon>
        <taxon>Dikarya</taxon>
        <taxon>Ascomycota</taxon>
        <taxon>Pezizomycotina</taxon>
        <taxon>Dothideomycetes</taxon>
        <taxon>Dothideomycetidae</taxon>
        <taxon>Mycosphaerellales</taxon>
        <taxon>Extremaceae</taxon>
        <taxon>Vermiconidia</taxon>
    </lineage>
</organism>
<sequence length="464" mass="52060">MEDEPKERRFLIRRPKALQYFHNGQFKKAAEKERVAGRFELFFDLLCMYPDLVKERPNSFQIANFAEALTEHPSGTQLVIFILTFTPAWHAWADAKEHANNYYNDDILQRCYILWIMALLILYGNNANFVRESLNAQRVTVAAYQCIRFTQLSFFLLYSVASHHHRTQNRVYAGLTFLGLLVWVPIHFEGVSDGAKVGVAFAAIVWEELAYVLGFSPIVAKMMNLEFTTAVDIEHEDDRYTAFTIIVLGEFTYSILVGSPAHGGMNAGILRAVWTLVIAFCFNSMYVYTDGAIDNDHPIRHSVHTAFPWFLIHLPMSAGLLVGGHVSAIATYEDLHTGHRWLWGGGLGVGVLGMWIIAQLFKDCDPPGKLLLPKQLRLLPRLLAAIIYVLLPLASHHELSTTSLISIGAGISGFVVIWETITGLERNAGIIESWSGKAETYGTVVDVSSRRRVTLEANLLSGDE</sequence>
<keyword evidence="2" id="KW-1185">Reference proteome</keyword>
<dbReference type="EMBL" id="JAUTXU010000153">
    <property type="protein sequence ID" value="KAK3703321.1"/>
    <property type="molecule type" value="Genomic_DNA"/>
</dbReference>
<name>A0ACC3MU64_9PEZI</name>
<dbReference type="Proteomes" id="UP001281147">
    <property type="component" value="Unassembled WGS sequence"/>
</dbReference>
<protein>
    <submittedName>
        <fullName evidence="1">Uncharacterized protein</fullName>
    </submittedName>
</protein>
<reference evidence="1" key="1">
    <citation type="submission" date="2023-07" db="EMBL/GenBank/DDBJ databases">
        <title>Black Yeasts Isolated from many extreme environments.</title>
        <authorList>
            <person name="Coleine C."/>
            <person name="Stajich J.E."/>
            <person name="Selbmann L."/>
        </authorList>
    </citation>
    <scope>NUCLEOTIDE SEQUENCE</scope>
    <source>
        <strain evidence="1">CCFEE 5714</strain>
    </source>
</reference>
<evidence type="ECO:0000313" key="2">
    <source>
        <dbReference type="Proteomes" id="UP001281147"/>
    </source>
</evidence>
<evidence type="ECO:0000313" key="1">
    <source>
        <dbReference type="EMBL" id="KAK3703321.1"/>
    </source>
</evidence>
<accession>A0ACC3MU64</accession>